<keyword evidence="3" id="KW-0175">Coiled coil</keyword>
<feature type="coiled-coil region" evidence="3">
    <location>
        <begin position="504"/>
        <end position="531"/>
    </location>
</feature>
<gene>
    <name evidence="6" type="ORF">METZ01_LOCUS191399</name>
</gene>
<dbReference type="InterPro" id="IPR050308">
    <property type="entry name" value="MukB/SMC"/>
</dbReference>
<evidence type="ECO:0000256" key="2">
    <source>
        <dbReference type="ARBA" id="ARBA00023125"/>
    </source>
</evidence>
<dbReference type="PANTHER" id="PTHR42963">
    <property type="entry name" value="CHROMOSOME PARTITION PROTEIN MUKB"/>
    <property type="match status" value="1"/>
</dbReference>
<dbReference type="SUPFAM" id="SSF52540">
    <property type="entry name" value="P-loop containing nucleoside triphosphate hydrolases"/>
    <property type="match status" value="1"/>
</dbReference>
<dbReference type="InterPro" id="IPR027417">
    <property type="entry name" value="P-loop_NTPase"/>
</dbReference>
<accession>A0A382DJV8</accession>
<name>A0A382DJV8_9ZZZZ</name>
<evidence type="ECO:0000313" key="6">
    <source>
        <dbReference type="EMBL" id="SVB38545.1"/>
    </source>
</evidence>
<reference evidence="6" key="1">
    <citation type="submission" date="2018-05" db="EMBL/GenBank/DDBJ databases">
        <authorList>
            <person name="Lanie J.A."/>
            <person name="Ng W.-L."/>
            <person name="Kazmierczak K.M."/>
            <person name="Andrzejewski T.M."/>
            <person name="Davidsen T.M."/>
            <person name="Wayne K.J."/>
            <person name="Tettelin H."/>
            <person name="Glass J.I."/>
            <person name="Rusch D."/>
            <person name="Podicherti R."/>
            <person name="Tsui H.-C.T."/>
            <person name="Winkler M.E."/>
        </authorList>
    </citation>
    <scope>NUCLEOTIDE SEQUENCE</scope>
</reference>
<proteinExistence type="predicted"/>
<evidence type="ECO:0000256" key="4">
    <source>
        <dbReference type="SAM" id="MobiDB-lite"/>
    </source>
</evidence>
<feature type="non-terminal residue" evidence="6">
    <location>
        <position position="556"/>
    </location>
</feature>
<dbReference type="Gene3D" id="3.40.50.300">
    <property type="entry name" value="P-loop containing nucleotide triphosphate hydrolases"/>
    <property type="match status" value="1"/>
</dbReference>
<feature type="coiled-coil region" evidence="3">
    <location>
        <begin position="177"/>
        <end position="423"/>
    </location>
</feature>
<dbReference type="PANTHER" id="PTHR42963:SF1">
    <property type="entry name" value="DUF4476 DOMAIN-CONTAINING PROTEIN"/>
    <property type="match status" value="1"/>
</dbReference>
<protein>
    <recommendedName>
        <fullName evidence="5">RecF/RecN/SMC N-terminal domain-containing protein</fullName>
    </recommendedName>
</protein>
<evidence type="ECO:0000259" key="5">
    <source>
        <dbReference type="Pfam" id="PF02463"/>
    </source>
</evidence>
<evidence type="ECO:0000256" key="3">
    <source>
        <dbReference type="SAM" id="Coils"/>
    </source>
</evidence>
<feature type="region of interest" description="Disordered" evidence="4">
    <location>
        <begin position="533"/>
        <end position="556"/>
    </location>
</feature>
<feature type="domain" description="RecF/RecN/SMC N-terminal" evidence="5">
    <location>
        <begin position="4"/>
        <end position="133"/>
    </location>
</feature>
<keyword evidence="1" id="KW-0963">Cytoplasm</keyword>
<dbReference type="AlphaFoldDB" id="A0A382DJV8"/>
<dbReference type="InterPro" id="IPR003395">
    <property type="entry name" value="RecF/RecN/SMC_N"/>
</dbReference>
<evidence type="ECO:0000256" key="1">
    <source>
        <dbReference type="ARBA" id="ARBA00022490"/>
    </source>
</evidence>
<keyword evidence="2" id="KW-0238">DNA-binding</keyword>
<dbReference type="GO" id="GO:0005737">
    <property type="term" value="C:cytoplasm"/>
    <property type="evidence" value="ECO:0007669"/>
    <property type="project" value="TreeGrafter"/>
</dbReference>
<dbReference type="GO" id="GO:0003677">
    <property type="term" value="F:DNA binding"/>
    <property type="evidence" value="ECO:0007669"/>
    <property type="project" value="UniProtKB-KW"/>
</dbReference>
<dbReference type="Pfam" id="PF02463">
    <property type="entry name" value="SMC_N"/>
    <property type="match status" value="1"/>
</dbReference>
<organism evidence="6">
    <name type="scientific">marine metagenome</name>
    <dbReference type="NCBI Taxonomy" id="408172"/>
    <lineage>
        <taxon>unclassified sequences</taxon>
        <taxon>metagenomes</taxon>
        <taxon>ecological metagenomes</taxon>
    </lineage>
</organism>
<dbReference type="EMBL" id="UINC01039693">
    <property type="protein sequence ID" value="SVB38545.1"/>
    <property type="molecule type" value="Genomic_DNA"/>
</dbReference>
<sequence>MEFKKIQLNGFKSFAEKTDFIIDNGLTGIVGPNGCGKSNIVESLRWCMGETSAKSMRGSGMEDVIFSGTSNKPSKNIAEVSITLSNPDKDGPLQYNNQDHIEIRRKIEKDKGSKFFINNKEVRAKDSQMFFADLSTGAHSPSIISQGRIGALVTAKPVDRRAILEEAAGIAGLHVRRHEAELRLDASENNLKRADELRRQQEKQLVNLQKQAEEATKYKLISEEIKKIEAGLYYLRLKDIDHEIKLENEINSEAEDEFSGFNIQINNLENLIKNETTKVSPLREKNFENLSKLQRLNLELKSLDEESDRTKKEIENIKNSLNTIEEDIDREKSIVIDAKSNEKRLKEEKNELIEIDSKYYETEKKSNEDLAKAVKKLNNEQKMVESIINLVGGKNLQENIFKLNEIKKQLINAKNSLEQQKLDEVATILENSKVNLDVLIKNFESSENKNQISEIGLKNENIKKFQEEYADSFSKNQSIKNESIKRNERIKTIETEVESWINLLTNSEKMVNELNTRKKKLLEKLNKLEAEPQTLAEKKGQISENLRSSEIEKQED</sequence>